<dbReference type="AlphaFoldDB" id="A0AAE3AIL9"/>
<gene>
    <name evidence="2" type="ORF">LKD31_08535</name>
</gene>
<dbReference type="EMBL" id="JAJEQC010000007">
    <property type="protein sequence ID" value="MCC2137062.1"/>
    <property type="molecule type" value="Genomic_DNA"/>
</dbReference>
<evidence type="ECO:0000313" key="2">
    <source>
        <dbReference type="EMBL" id="MCC2137062.1"/>
    </source>
</evidence>
<keyword evidence="3" id="KW-1185">Reference proteome</keyword>
<sequence>MKTILLVPLRDYYQSRKRIWVKYLIPVVLGLLALAGALIFNIGNEETIRSTFSEFVNVQINVVAILVSFSVAIISILVTADNANTKSLKEEMADSTQYKPVGGKQLSLFQILLSNIAYNVIVEIIYLVILIGIALIRPIIPLQALKYVAAVCIFAIMHILGVLLESVAQMYLTFWRNR</sequence>
<feature type="transmembrane region" description="Helical" evidence="1">
    <location>
        <begin position="60"/>
        <end position="80"/>
    </location>
</feature>
<protein>
    <submittedName>
        <fullName evidence="2">Uncharacterized protein</fullName>
    </submittedName>
</protein>
<accession>A0AAE3AIL9</accession>
<feature type="transmembrane region" description="Helical" evidence="1">
    <location>
        <begin position="148"/>
        <end position="172"/>
    </location>
</feature>
<keyword evidence="1" id="KW-0812">Transmembrane</keyword>
<dbReference type="Proteomes" id="UP001199424">
    <property type="component" value="Unassembled WGS sequence"/>
</dbReference>
<reference evidence="2" key="1">
    <citation type="submission" date="2021-10" db="EMBL/GenBank/DDBJ databases">
        <title>Anaerobic single-cell dispensing facilitates the cultivation of human gut bacteria.</title>
        <authorList>
            <person name="Afrizal A."/>
        </authorList>
    </citation>
    <scope>NUCLEOTIDE SEQUENCE</scope>
    <source>
        <strain evidence="2">CLA-AA-H250</strain>
    </source>
</reference>
<dbReference type="RefSeq" id="WP_308449360.1">
    <property type="nucleotide sequence ID" value="NZ_JAJEQC010000007.1"/>
</dbReference>
<evidence type="ECO:0000256" key="1">
    <source>
        <dbReference type="SAM" id="Phobius"/>
    </source>
</evidence>
<proteinExistence type="predicted"/>
<keyword evidence="1" id="KW-1133">Transmembrane helix</keyword>
<comment type="caution">
    <text evidence="2">The sequence shown here is derived from an EMBL/GenBank/DDBJ whole genome shotgun (WGS) entry which is preliminary data.</text>
</comment>
<keyword evidence="1" id="KW-0472">Membrane</keyword>
<evidence type="ECO:0000313" key="3">
    <source>
        <dbReference type="Proteomes" id="UP001199424"/>
    </source>
</evidence>
<name>A0AAE3AIL9_9FIRM</name>
<organism evidence="2 3">
    <name type="scientific">Hominenteromicrobium mulieris</name>
    <dbReference type="NCBI Taxonomy" id="2885357"/>
    <lineage>
        <taxon>Bacteria</taxon>
        <taxon>Bacillati</taxon>
        <taxon>Bacillota</taxon>
        <taxon>Clostridia</taxon>
        <taxon>Eubacteriales</taxon>
        <taxon>Oscillospiraceae</taxon>
        <taxon>Hominenteromicrobium</taxon>
    </lineage>
</organism>
<feature type="transmembrane region" description="Helical" evidence="1">
    <location>
        <begin position="116"/>
        <end position="136"/>
    </location>
</feature>
<feature type="transmembrane region" description="Helical" evidence="1">
    <location>
        <begin position="20"/>
        <end position="40"/>
    </location>
</feature>